<reference evidence="2" key="2">
    <citation type="submission" date="2014-03" db="EMBL/GenBank/DDBJ databases">
        <authorList>
            <person name="Genoscope - CEA"/>
        </authorList>
    </citation>
    <scope>NUCLEOTIDE SEQUENCE</scope>
</reference>
<organism evidence="2 3">
    <name type="scientific">Oncorhynchus mykiss</name>
    <name type="common">Rainbow trout</name>
    <name type="synonym">Salmo gairdneri</name>
    <dbReference type="NCBI Taxonomy" id="8022"/>
    <lineage>
        <taxon>Eukaryota</taxon>
        <taxon>Metazoa</taxon>
        <taxon>Chordata</taxon>
        <taxon>Craniata</taxon>
        <taxon>Vertebrata</taxon>
        <taxon>Euteleostomi</taxon>
        <taxon>Actinopterygii</taxon>
        <taxon>Neopterygii</taxon>
        <taxon>Teleostei</taxon>
        <taxon>Protacanthopterygii</taxon>
        <taxon>Salmoniformes</taxon>
        <taxon>Salmonidae</taxon>
        <taxon>Salmoninae</taxon>
        <taxon>Oncorhynchus</taxon>
    </lineage>
</organism>
<evidence type="ECO:0000313" key="3">
    <source>
        <dbReference type="Proteomes" id="UP000193380"/>
    </source>
</evidence>
<sequence length="282" mass="31112">MPKHADPRVTARHSSTSSLHLPPSSTHLSPPEPQHQYVHNNHHYSPPALSQHPPQQAARPPSSGPYLGRSGDHQKGDQFLAVFDGGEAFSRENYHSVALSYGTLPRAPRRAPPSGSSSLPQSREGPSPGPGPGYYSHPDTGYATLSHPRRSAPPRGTINGYRQPPQPSRINAILPTRLPPQHHPAYHQLSNETSTQPLRLDVPPDVDWRTPDYRMVPPSMPMRDPHPLHQHTQKPDQPRMRASSHCPGSAPLCSLCQQLPTEPSRHYCQSCGAYMARFRPAS</sequence>
<dbReference type="Proteomes" id="UP000193380">
    <property type="component" value="Unassembled WGS sequence"/>
</dbReference>
<dbReference type="STRING" id="8022.A0A060YEW3"/>
<evidence type="ECO:0000256" key="1">
    <source>
        <dbReference type="SAM" id="MobiDB-lite"/>
    </source>
</evidence>
<evidence type="ECO:0000313" key="2">
    <source>
        <dbReference type="EMBL" id="CDQ90503.1"/>
    </source>
</evidence>
<reference evidence="2" key="1">
    <citation type="journal article" date="2014" name="Nat. Commun.">
        <title>The rainbow trout genome provides novel insights into evolution after whole-genome duplication in vertebrates.</title>
        <authorList>
            <person name="Berthelot C."/>
            <person name="Brunet F."/>
            <person name="Chalopin D."/>
            <person name="Juanchich A."/>
            <person name="Bernard M."/>
            <person name="Noel B."/>
            <person name="Bento P."/>
            <person name="Da Silva C."/>
            <person name="Labadie K."/>
            <person name="Alberti A."/>
            <person name="Aury J.M."/>
            <person name="Louis A."/>
            <person name="Dehais P."/>
            <person name="Bardou P."/>
            <person name="Montfort J."/>
            <person name="Klopp C."/>
            <person name="Cabau C."/>
            <person name="Gaspin C."/>
            <person name="Thorgaard G.H."/>
            <person name="Boussaha M."/>
            <person name="Quillet E."/>
            <person name="Guyomard R."/>
            <person name="Galiana D."/>
            <person name="Bobe J."/>
            <person name="Volff J.N."/>
            <person name="Genet C."/>
            <person name="Wincker P."/>
            <person name="Jaillon O."/>
            <person name="Roest Crollius H."/>
            <person name="Guiguen Y."/>
        </authorList>
    </citation>
    <scope>NUCLEOTIDE SEQUENCE [LARGE SCALE GENOMIC DNA]</scope>
</reference>
<feature type="region of interest" description="Disordered" evidence="1">
    <location>
        <begin position="222"/>
        <end position="243"/>
    </location>
</feature>
<proteinExistence type="predicted"/>
<protein>
    <submittedName>
        <fullName evidence="2">Uncharacterized protein</fullName>
    </submittedName>
</protein>
<accession>A0A060YEW3</accession>
<feature type="compositionally biased region" description="Basic and acidic residues" evidence="1">
    <location>
        <begin position="223"/>
        <end position="239"/>
    </location>
</feature>
<dbReference type="EMBL" id="FR910614">
    <property type="protein sequence ID" value="CDQ90503.1"/>
    <property type="molecule type" value="Genomic_DNA"/>
</dbReference>
<dbReference type="PaxDb" id="8022-A0A060YEW3"/>
<name>A0A060YEW3_ONCMY</name>
<feature type="region of interest" description="Disordered" evidence="1">
    <location>
        <begin position="1"/>
        <end position="79"/>
    </location>
</feature>
<gene>
    <name evidence="2" type="ORF">GSONMT00055067001</name>
</gene>
<dbReference type="AlphaFoldDB" id="A0A060YEW3"/>
<feature type="region of interest" description="Disordered" evidence="1">
    <location>
        <begin position="104"/>
        <end position="206"/>
    </location>
</feature>
<feature type="compositionally biased region" description="Polar residues" evidence="1">
    <location>
        <begin position="188"/>
        <end position="197"/>
    </location>
</feature>
<feature type="compositionally biased region" description="Low complexity" evidence="1">
    <location>
        <begin position="13"/>
        <end position="29"/>
    </location>
</feature>